<evidence type="ECO:0000313" key="1">
    <source>
        <dbReference type="EMBL" id="SNY52101.1"/>
    </source>
</evidence>
<accession>A0A285IYX2</accession>
<dbReference type="SUPFAM" id="SSF52980">
    <property type="entry name" value="Restriction endonuclease-like"/>
    <property type="match status" value="1"/>
</dbReference>
<proteinExistence type="predicted"/>
<keyword evidence="2" id="KW-1185">Reference proteome</keyword>
<dbReference type="Gene3D" id="3.90.1570.10">
    <property type="entry name" value="tt1808, chain A"/>
    <property type="match status" value="1"/>
</dbReference>
<dbReference type="InterPro" id="IPR012296">
    <property type="entry name" value="Nuclease_put_TT1808"/>
</dbReference>
<organism evidence="1 2">
    <name type="scientific">Paractinoplanes atraurantiacus</name>
    <dbReference type="NCBI Taxonomy" id="1036182"/>
    <lineage>
        <taxon>Bacteria</taxon>
        <taxon>Bacillati</taxon>
        <taxon>Actinomycetota</taxon>
        <taxon>Actinomycetes</taxon>
        <taxon>Micromonosporales</taxon>
        <taxon>Micromonosporaceae</taxon>
        <taxon>Paractinoplanes</taxon>
    </lineage>
</organism>
<name>A0A285IYX2_9ACTN</name>
<dbReference type="AlphaFoldDB" id="A0A285IYX2"/>
<sequence length="116" mass="13096">MRRELLDGVLLVPPCRTDIHQIIAMRLMVALEGSCPIAFQVTQGMEVRMGRQALYAAAGIPHYWVIDTDNGLVVHVHKLDPQARTSLPATLFDDEIQTAEPWPIKLPVKRLTPRYL</sequence>
<protein>
    <recommendedName>
        <fullName evidence="3">Restriction endonuclease</fullName>
    </recommendedName>
</protein>
<dbReference type="InterPro" id="IPR011335">
    <property type="entry name" value="Restrct_endonuc-II-like"/>
</dbReference>
<evidence type="ECO:0000313" key="2">
    <source>
        <dbReference type="Proteomes" id="UP000219612"/>
    </source>
</evidence>
<evidence type="ECO:0008006" key="3">
    <source>
        <dbReference type="Google" id="ProtNLM"/>
    </source>
</evidence>
<dbReference type="EMBL" id="OBDY01000012">
    <property type="protein sequence ID" value="SNY52101.1"/>
    <property type="molecule type" value="Genomic_DNA"/>
</dbReference>
<gene>
    <name evidence="1" type="ORF">SAMN05421748_112252</name>
</gene>
<dbReference type="Proteomes" id="UP000219612">
    <property type="component" value="Unassembled WGS sequence"/>
</dbReference>
<reference evidence="1 2" key="1">
    <citation type="submission" date="2017-09" db="EMBL/GenBank/DDBJ databases">
        <authorList>
            <person name="Ehlers B."/>
            <person name="Leendertz F.H."/>
        </authorList>
    </citation>
    <scope>NUCLEOTIDE SEQUENCE [LARGE SCALE GENOMIC DNA]</scope>
    <source>
        <strain evidence="1 2">CGMCC 4.6857</strain>
    </source>
</reference>